<evidence type="ECO:0000256" key="4">
    <source>
        <dbReference type="ARBA" id="ARBA00014878"/>
    </source>
</evidence>
<accession>A0A804NNE4</accession>
<feature type="domain" description="PCI" evidence="8">
    <location>
        <begin position="195"/>
        <end position="331"/>
    </location>
</feature>
<keyword evidence="5" id="KW-0963">Cytoplasm</keyword>
<dbReference type="PANTHER" id="PTHR10758:SF1">
    <property type="entry name" value="COP9 SIGNALOSOME COMPLEX SUBUNIT 3"/>
    <property type="match status" value="1"/>
</dbReference>
<dbReference type="PANTHER" id="PTHR10758">
    <property type="entry name" value="26S PROTEASOME NON-ATPASE REGULATORY SUBUNIT 3/COP9 SIGNALOSOME COMPLEX SUBUNIT 3"/>
    <property type="match status" value="1"/>
</dbReference>
<reference evidence="10" key="1">
    <citation type="journal article" date="2009" name="Science">
        <title>The B73 maize genome: complexity, diversity, and dynamics.</title>
        <authorList>
            <person name="Schnable P.S."/>
            <person name="Ware D."/>
            <person name="Fulton R.S."/>
            <person name="Stein J.C."/>
            <person name="Wei F."/>
            <person name="Pasternak S."/>
            <person name="Liang C."/>
            <person name="Zhang J."/>
            <person name="Fulton L."/>
            <person name="Graves T.A."/>
            <person name="Minx P."/>
            <person name="Reily A.D."/>
            <person name="Courtney L."/>
            <person name="Kruchowski S.S."/>
            <person name="Tomlinson C."/>
            <person name="Strong C."/>
            <person name="Delehaunty K."/>
            <person name="Fronick C."/>
            <person name="Courtney B."/>
            <person name="Rock S.M."/>
            <person name="Belter E."/>
            <person name="Du F."/>
            <person name="Kim K."/>
            <person name="Abbott R.M."/>
            <person name="Cotton M."/>
            <person name="Levy A."/>
            <person name="Marchetto P."/>
            <person name="Ochoa K."/>
            <person name="Jackson S.M."/>
            <person name="Gillam B."/>
            <person name="Chen W."/>
            <person name="Yan L."/>
            <person name="Higginbotham J."/>
            <person name="Cardenas M."/>
            <person name="Waligorski J."/>
            <person name="Applebaum E."/>
            <person name="Phelps L."/>
            <person name="Falcone J."/>
            <person name="Kanchi K."/>
            <person name="Thane T."/>
            <person name="Scimone A."/>
            <person name="Thane N."/>
            <person name="Henke J."/>
            <person name="Wang T."/>
            <person name="Ruppert J."/>
            <person name="Shah N."/>
            <person name="Rotter K."/>
            <person name="Hodges J."/>
            <person name="Ingenthron E."/>
            <person name="Cordes M."/>
            <person name="Kohlberg S."/>
            <person name="Sgro J."/>
            <person name="Delgado B."/>
            <person name="Mead K."/>
            <person name="Chinwalla A."/>
            <person name="Leonard S."/>
            <person name="Crouse K."/>
            <person name="Collura K."/>
            <person name="Kudrna D."/>
            <person name="Currie J."/>
            <person name="He R."/>
            <person name="Angelova A."/>
            <person name="Rajasekar S."/>
            <person name="Mueller T."/>
            <person name="Lomeli R."/>
            <person name="Scara G."/>
            <person name="Ko A."/>
            <person name="Delaney K."/>
            <person name="Wissotski M."/>
            <person name="Lopez G."/>
            <person name="Campos D."/>
            <person name="Braidotti M."/>
            <person name="Ashley E."/>
            <person name="Golser W."/>
            <person name="Kim H."/>
            <person name="Lee S."/>
            <person name="Lin J."/>
            <person name="Dujmic Z."/>
            <person name="Kim W."/>
            <person name="Talag J."/>
            <person name="Zuccolo A."/>
            <person name="Fan C."/>
            <person name="Sebastian A."/>
            <person name="Kramer M."/>
            <person name="Spiegel L."/>
            <person name="Nascimento L."/>
            <person name="Zutavern T."/>
            <person name="Miller B."/>
            <person name="Ambroise C."/>
            <person name="Muller S."/>
            <person name="Spooner W."/>
            <person name="Narechania A."/>
            <person name="Ren L."/>
            <person name="Wei S."/>
            <person name="Kumari S."/>
            <person name="Faga B."/>
            <person name="Levy M.J."/>
            <person name="McMahan L."/>
            <person name="Van Buren P."/>
            <person name="Vaughn M.W."/>
            <person name="Ying K."/>
            <person name="Yeh C.-T."/>
            <person name="Emrich S.J."/>
            <person name="Jia Y."/>
            <person name="Kalyanaraman A."/>
            <person name="Hsia A.-P."/>
            <person name="Barbazuk W.B."/>
            <person name="Baucom R.S."/>
            <person name="Brutnell T.P."/>
            <person name="Carpita N.C."/>
            <person name="Chaparro C."/>
            <person name="Chia J.-M."/>
            <person name="Deragon J.-M."/>
            <person name="Estill J.C."/>
            <person name="Fu Y."/>
            <person name="Jeddeloh J.A."/>
            <person name="Han Y."/>
            <person name="Lee H."/>
            <person name="Li P."/>
            <person name="Lisch D.R."/>
            <person name="Liu S."/>
            <person name="Liu Z."/>
            <person name="Nagel D.H."/>
            <person name="McCann M.C."/>
            <person name="SanMiguel P."/>
            <person name="Myers A.M."/>
            <person name="Nettleton D."/>
            <person name="Nguyen J."/>
            <person name="Penning B.W."/>
            <person name="Ponnala L."/>
            <person name="Schneider K.L."/>
            <person name="Schwartz D.C."/>
            <person name="Sharma A."/>
            <person name="Soderlund C."/>
            <person name="Springer N.M."/>
            <person name="Sun Q."/>
            <person name="Wang H."/>
            <person name="Waterman M."/>
            <person name="Westerman R."/>
            <person name="Wolfgruber T.K."/>
            <person name="Yang L."/>
            <person name="Yu Y."/>
            <person name="Zhang L."/>
            <person name="Zhou S."/>
            <person name="Zhu Q."/>
            <person name="Bennetzen J.L."/>
            <person name="Dawe R.K."/>
            <person name="Jiang J."/>
            <person name="Jiang N."/>
            <person name="Presting G.G."/>
            <person name="Wessler S.R."/>
            <person name="Aluru S."/>
            <person name="Martienssen R.A."/>
            <person name="Clifton S.W."/>
            <person name="McCombie W.R."/>
            <person name="Wing R.A."/>
            <person name="Wilson R.K."/>
        </authorList>
    </citation>
    <scope>NUCLEOTIDE SEQUENCE [LARGE SCALE GENOMIC DNA]</scope>
    <source>
        <strain evidence="10">cv. B73</strain>
    </source>
</reference>
<dbReference type="GO" id="GO:0008180">
    <property type="term" value="C:COP9 signalosome"/>
    <property type="evidence" value="ECO:0007669"/>
    <property type="project" value="UniProtKB-KW"/>
</dbReference>
<sequence length="331" mass="36322">MESLEALVAHIQGLSGSPEELAHLHSLLKQADGEPLRAHAAALVPFLAHLSPETHSLGYLYLLEACATSSSNLSDFGGGDFLVTIGGFLTACSADQIRLAPDKFLNVCRVLKDQVMQLNMPIRGIAPLRAAVPKIQSSPEQLTPVHADYLILCLLAKQYKAGLSVLEGDIFEVDQPKDLFLYCYYGGMIYVGLKKFPKALELLHNAVTAPMSSLNAIAVEAYKKYILVSLIVNGQVPPFPKYTSISAQRSMRNHAQIYAELSTSYSNGSKTDLETFIQSNSAAFQSDNNLGLVKQVLSSMYKRNIQRLTQTYLTLSLEDIARSKTERSMHP</sequence>
<comment type="subcellular location">
    <subcellularLocation>
        <location evidence="2">Cytoplasm</location>
    </subcellularLocation>
    <subcellularLocation>
        <location evidence="1">Nucleus</location>
    </subcellularLocation>
</comment>
<keyword evidence="7" id="KW-0539">Nucleus</keyword>
<reference evidence="9" key="3">
    <citation type="submission" date="2021-05" db="UniProtKB">
        <authorList>
            <consortium name="EnsemblPlants"/>
        </authorList>
    </citation>
    <scope>IDENTIFICATION</scope>
    <source>
        <strain evidence="9">cv. B73</strain>
    </source>
</reference>
<dbReference type="GO" id="GO:0005737">
    <property type="term" value="C:cytoplasm"/>
    <property type="evidence" value="ECO:0007669"/>
    <property type="project" value="UniProtKB-SubCell"/>
</dbReference>
<name>A0A804NNE4_MAIZE</name>
<dbReference type="AlphaFoldDB" id="A0A804NNE4"/>
<evidence type="ECO:0000256" key="1">
    <source>
        <dbReference type="ARBA" id="ARBA00004123"/>
    </source>
</evidence>
<evidence type="ECO:0000256" key="5">
    <source>
        <dbReference type="ARBA" id="ARBA00022490"/>
    </source>
</evidence>
<dbReference type="Proteomes" id="UP000007305">
    <property type="component" value="Chromosome 4"/>
</dbReference>
<keyword evidence="6" id="KW-0736">Signalosome</keyword>
<keyword evidence="11" id="KW-1267">Proteomics identification</keyword>
<dbReference type="Pfam" id="PF22788">
    <property type="entry name" value="COP9_hel_rpt"/>
    <property type="match status" value="1"/>
</dbReference>
<dbReference type="InterPro" id="IPR000717">
    <property type="entry name" value="PCI_dom"/>
</dbReference>
<evidence type="ECO:0000256" key="7">
    <source>
        <dbReference type="ARBA" id="ARBA00023242"/>
    </source>
</evidence>
<gene>
    <name evidence="9" type="primary">LOC100283125</name>
</gene>
<keyword evidence="10" id="KW-1185">Reference proteome</keyword>
<evidence type="ECO:0000256" key="2">
    <source>
        <dbReference type="ARBA" id="ARBA00004496"/>
    </source>
</evidence>
<protein>
    <recommendedName>
        <fullName evidence="4">COP9 signalosome complex subunit 3</fullName>
    </recommendedName>
</protein>
<dbReference type="EnsemblPlants" id="Zm00001eb173540_T001">
    <property type="protein sequence ID" value="Zm00001eb173540_P001"/>
    <property type="gene ID" value="Zm00001eb173540"/>
</dbReference>
<proteinExistence type="evidence at protein level"/>
<comment type="similarity">
    <text evidence="3">Belongs to the CSN3 family.</text>
</comment>
<evidence type="ECO:0000313" key="10">
    <source>
        <dbReference type="Proteomes" id="UP000007305"/>
    </source>
</evidence>
<organism evidence="9 10">
    <name type="scientific">Zea mays</name>
    <name type="common">Maize</name>
    <dbReference type="NCBI Taxonomy" id="4577"/>
    <lineage>
        <taxon>Eukaryota</taxon>
        <taxon>Viridiplantae</taxon>
        <taxon>Streptophyta</taxon>
        <taxon>Embryophyta</taxon>
        <taxon>Tracheophyta</taxon>
        <taxon>Spermatophyta</taxon>
        <taxon>Magnoliopsida</taxon>
        <taxon>Liliopsida</taxon>
        <taxon>Poales</taxon>
        <taxon>Poaceae</taxon>
        <taxon>PACMAD clade</taxon>
        <taxon>Panicoideae</taxon>
        <taxon>Andropogonodae</taxon>
        <taxon>Andropogoneae</taxon>
        <taxon>Tripsacinae</taxon>
        <taxon>Zea</taxon>
    </lineage>
</organism>
<evidence type="ECO:0000313" key="9">
    <source>
        <dbReference type="EnsemblPlants" id="Zm00001eb173540_P001"/>
    </source>
</evidence>
<dbReference type="Gramene" id="Zm00001eb173540_T001">
    <property type="protein sequence ID" value="Zm00001eb173540_P001"/>
    <property type="gene ID" value="Zm00001eb173540"/>
</dbReference>
<evidence type="ECO:0007829" key="11">
    <source>
        <dbReference type="PeptideAtlas" id="A0A804NNE4"/>
    </source>
</evidence>
<evidence type="ECO:0000256" key="6">
    <source>
        <dbReference type="ARBA" id="ARBA00022790"/>
    </source>
</evidence>
<evidence type="ECO:0000259" key="8">
    <source>
        <dbReference type="PROSITE" id="PS50250"/>
    </source>
</evidence>
<dbReference type="InterPro" id="IPR050756">
    <property type="entry name" value="CSN3"/>
</dbReference>
<evidence type="ECO:0000256" key="3">
    <source>
        <dbReference type="ARBA" id="ARBA00007084"/>
    </source>
</evidence>
<reference evidence="9" key="2">
    <citation type="submission" date="2019-07" db="EMBL/GenBank/DDBJ databases">
        <authorList>
            <person name="Seetharam A."/>
            <person name="Woodhouse M."/>
            <person name="Cannon E."/>
        </authorList>
    </citation>
    <scope>NUCLEOTIDE SEQUENCE [LARGE SCALE GENOMIC DNA]</scope>
    <source>
        <strain evidence="9">cv. B73</strain>
    </source>
</reference>
<dbReference type="PROSITE" id="PS50250">
    <property type="entry name" value="PCI"/>
    <property type="match status" value="1"/>
</dbReference>
<dbReference type="InterPro" id="IPR055089">
    <property type="entry name" value="COP9_N"/>
</dbReference>